<dbReference type="AlphaFoldDB" id="A0A9P3UQD3"/>
<feature type="region of interest" description="Disordered" evidence="1">
    <location>
        <begin position="1"/>
        <end position="42"/>
    </location>
</feature>
<feature type="compositionally biased region" description="Polar residues" evidence="1">
    <location>
        <begin position="14"/>
        <end position="34"/>
    </location>
</feature>
<evidence type="ECO:0000256" key="1">
    <source>
        <dbReference type="SAM" id="MobiDB-lite"/>
    </source>
</evidence>
<accession>A0A9P3UQD3</accession>
<reference evidence="2" key="1">
    <citation type="submission" date="2022-07" db="EMBL/GenBank/DDBJ databases">
        <title>The genome of Lyophyllum shimeji provides insight into the initial evolution of ectomycorrhizal fungal genome.</title>
        <authorList>
            <person name="Kobayashi Y."/>
            <person name="Shibata T."/>
            <person name="Hirakawa H."/>
            <person name="Shigenobu S."/>
            <person name="Nishiyama T."/>
            <person name="Yamada A."/>
            <person name="Hasebe M."/>
            <person name="Kawaguchi M."/>
        </authorList>
    </citation>
    <scope>NUCLEOTIDE SEQUENCE</scope>
    <source>
        <strain evidence="2">AT787</strain>
    </source>
</reference>
<dbReference type="EMBL" id="BRPK01000014">
    <property type="protein sequence ID" value="GLB43794.1"/>
    <property type="molecule type" value="Genomic_DNA"/>
</dbReference>
<organism evidence="2 3">
    <name type="scientific">Lyophyllum shimeji</name>
    <name type="common">Hon-shimeji</name>
    <name type="synonym">Tricholoma shimeji</name>
    <dbReference type="NCBI Taxonomy" id="47721"/>
    <lineage>
        <taxon>Eukaryota</taxon>
        <taxon>Fungi</taxon>
        <taxon>Dikarya</taxon>
        <taxon>Basidiomycota</taxon>
        <taxon>Agaricomycotina</taxon>
        <taxon>Agaricomycetes</taxon>
        <taxon>Agaricomycetidae</taxon>
        <taxon>Agaricales</taxon>
        <taxon>Tricholomatineae</taxon>
        <taxon>Lyophyllaceae</taxon>
        <taxon>Lyophyllum</taxon>
    </lineage>
</organism>
<proteinExistence type="predicted"/>
<sequence length="375" mass="41284">MKTTDARKGRTKKSSSAPTETSARPGPSSDTGAPTSPPVPRSLPRELFVAELESTEVPPAFMTNISRHAQEQELSRSMYDFPAASAIASHAWKILKLWILSFRKTEAGRTQQREEAGEEPPSVLHDELLIVVVLQKPSGATSHDGRRNAYLSHGQGSKCVLIRHGLLSASSLYASQALLILDVPLSAAVSSADNAITPVSVWKGLLVDRVCQPADTLMGIQYRSRAASRHCQKRLESGLQKSPDVKAGLCVTARRQVTSIQPCCEWLTPEPYFDVHISQRCCVVESRNRLSRLLSRKKRMIHSVNRATETRDSQVPHCTTFPCPRPRARKPPSMAGDQGQRAGVMEGMSLQIVVHGNHPVVLEIQVDGVSQYRYK</sequence>
<dbReference type="Proteomes" id="UP001063166">
    <property type="component" value="Unassembled WGS sequence"/>
</dbReference>
<gene>
    <name evidence="2" type="ORF">LshimejAT787_1403060</name>
</gene>
<feature type="region of interest" description="Disordered" evidence="1">
    <location>
        <begin position="305"/>
        <end position="340"/>
    </location>
</feature>
<name>A0A9P3UQD3_LYOSH</name>
<evidence type="ECO:0000313" key="2">
    <source>
        <dbReference type="EMBL" id="GLB43794.1"/>
    </source>
</evidence>
<comment type="caution">
    <text evidence="2">The sequence shown here is derived from an EMBL/GenBank/DDBJ whole genome shotgun (WGS) entry which is preliminary data.</text>
</comment>
<keyword evidence="3" id="KW-1185">Reference proteome</keyword>
<protein>
    <submittedName>
        <fullName evidence="2">Uncharacterized protein</fullName>
    </submittedName>
</protein>
<evidence type="ECO:0000313" key="3">
    <source>
        <dbReference type="Proteomes" id="UP001063166"/>
    </source>
</evidence>